<gene>
    <name evidence="9" type="ORF">BDA99DRAFT_496067</name>
</gene>
<dbReference type="Pfam" id="PF02558">
    <property type="entry name" value="ApbA"/>
    <property type="match status" value="1"/>
</dbReference>
<dbReference type="SUPFAM" id="SSF48179">
    <property type="entry name" value="6-phosphogluconate dehydrogenase C-terminal domain-like"/>
    <property type="match status" value="1"/>
</dbReference>
<evidence type="ECO:0000256" key="6">
    <source>
        <dbReference type="RuleBase" id="RU362068"/>
    </source>
</evidence>
<proteinExistence type="inferred from homology"/>
<dbReference type="InterPro" id="IPR008927">
    <property type="entry name" value="6-PGluconate_DH-like_C_sf"/>
</dbReference>
<dbReference type="SUPFAM" id="SSF51735">
    <property type="entry name" value="NAD(P)-binding Rossmann-fold domains"/>
    <property type="match status" value="1"/>
</dbReference>
<evidence type="ECO:0000256" key="1">
    <source>
        <dbReference type="ARBA" id="ARBA00007870"/>
    </source>
</evidence>
<dbReference type="InterPro" id="IPR013328">
    <property type="entry name" value="6PGD_dom2"/>
</dbReference>
<dbReference type="PANTHER" id="PTHR43765">
    <property type="entry name" value="2-DEHYDROPANTOATE 2-REDUCTASE-RELATED"/>
    <property type="match status" value="1"/>
</dbReference>
<dbReference type="GO" id="GO:0005739">
    <property type="term" value="C:mitochondrion"/>
    <property type="evidence" value="ECO:0007669"/>
    <property type="project" value="TreeGrafter"/>
</dbReference>
<dbReference type="EMBL" id="JAIXMP010000003">
    <property type="protein sequence ID" value="KAI9275633.1"/>
    <property type="molecule type" value="Genomic_DNA"/>
</dbReference>
<dbReference type="EC" id="1.1.1.169" evidence="2 6"/>
<dbReference type="GO" id="GO:0008677">
    <property type="term" value="F:2-dehydropantoate 2-reductase activity"/>
    <property type="evidence" value="ECO:0007669"/>
    <property type="project" value="UniProtKB-EC"/>
</dbReference>
<keyword evidence="4 6" id="KW-0560">Oxidoreductase</keyword>
<dbReference type="Proteomes" id="UP001209540">
    <property type="component" value="Unassembled WGS sequence"/>
</dbReference>
<comment type="caution">
    <text evidence="9">The sequence shown here is derived from an EMBL/GenBank/DDBJ whole genome shotgun (WGS) entry which is preliminary data.</text>
</comment>
<evidence type="ECO:0000256" key="4">
    <source>
        <dbReference type="ARBA" id="ARBA00023002"/>
    </source>
</evidence>
<evidence type="ECO:0000259" key="8">
    <source>
        <dbReference type="Pfam" id="PF08546"/>
    </source>
</evidence>
<sequence>MRYHILGTGAIGCHFAYDLKARHNVTLILRSQRALEDFRKRQSQIIYRQVSQSESVGKDGFDTMVAGDIPTDPIEAVVVTTKAQHALEAVRSIKPYLTRSSTLILFQNGMGIADELLESLWPSPEERQKAPSIVLGVNRHSIMRTEPFTILHNAGWDKPTDGYFMAPYPNPAIQSSGNNDQVQAVMDGFLGLESLNAKIVEWEDLQISMMRKLVVNASLNAATGLLESSNGGLIASSHGRQLIRQVCEECALVLNELNTTADDLYDMAYGTAYDAAPNTCSTVQDIKAKRLTEIEYINGYIIRLAEERNIPVPTNKFLVTLLHAKEHFIQAS</sequence>
<dbReference type="AlphaFoldDB" id="A0AAD5PKH4"/>
<dbReference type="NCBIfam" id="TIGR00745">
    <property type="entry name" value="apbA_panE"/>
    <property type="match status" value="1"/>
</dbReference>
<name>A0AAD5PKH4_9FUNG</name>
<dbReference type="Gene3D" id="3.40.50.720">
    <property type="entry name" value="NAD(P)-binding Rossmann-like Domain"/>
    <property type="match status" value="1"/>
</dbReference>
<reference evidence="9" key="1">
    <citation type="journal article" date="2022" name="IScience">
        <title>Evolution of zygomycete secretomes and the origins of terrestrial fungal ecologies.</title>
        <authorList>
            <person name="Chang Y."/>
            <person name="Wang Y."/>
            <person name="Mondo S."/>
            <person name="Ahrendt S."/>
            <person name="Andreopoulos W."/>
            <person name="Barry K."/>
            <person name="Beard J."/>
            <person name="Benny G.L."/>
            <person name="Blankenship S."/>
            <person name="Bonito G."/>
            <person name="Cuomo C."/>
            <person name="Desiro A."/>
            <person name="Gervers K.A."/>
            <person name="Hundley H."/>
            <person name="Kuo A."/>
            <person name="LaButti K."/>
            <person name="Lang B.F."/>
            <person name="Lipzen A."/>
            <person name="O'Donnell K."/>
            <person name="Pangilinan J."/>
            <person name="Reynolds N."/>
            <person name="Sandor L."/>
            <person name="Smith M.E."/>
            <person name="Tsang A."/>
            <person name="Grigoriev I.V."/>
            <person name="Stajich J.E."/>
            <person name="Spatafora J.W."/>
        </authorList>
    </citation>
    <scope>NUCLEOTIDE SEQUENCE</scope>
    <source>
        <strain evidence="9">RSA 2281</strain>
    </source>
</reference>
<evidence type="ECO:0000256" key="5">
    <source>
        <dbReference type="ARBA" id="ARBA00032024"/>
    </source>
</evidence>
<evidence type="ECO:0000256" key="2">
    <source>
        <dbReference type="ARBA" id="ARBA00013014"/>
    </source>
</evidence>
<comment type="similarity">
    <text evidence="1 6">Belongs to the ketopantoate reductase family.</text>
</comment>
<dbReference type="InterPro" id="IPR036291">
    <property type="entry name" value="NAD(P)-bd_dom_sf"/>
</dbReference>
<dbReference type="InterPro" id="IPR013332">
    <property type="entry name" value="KPR_N"/>
</dbReference>
<dbReference type="InterPro" id="IPR050838">
    <property type="entry name" value="Ketopantoate_reductase"/>
</dbReference>
<evidence type="ECO:0000256" key="3">
    <source>
        <dbReference type="ARBA" id="ARBA00022857"/>
    </source>
</evidence>
<evidence type="ECO:0000313" key="10">
    <source>
        <dbReference type="Proteomes" id="UP001209540"/>
    </source>
</evidence>
<dbReference type="InterPro" id="IPR013752">
    <property type="entry name" value="KPA_reductase"/>
</dbReference>
<comment type="function">
    <text evidence="6">Catalyzes the NADPH-dependent reduction of ketopantoate into pantoic acid.</text>
</comment>
<dbReference type="GO" id="GO:0050661">
    <property type="term" value="F:NADP binding"/>
    <property type="evidence" value="ECO:0007669"/>
    <property type="project" value="TreeGrafter"/>
</dbReference>
<dbReference type="Pfam" id="PF08546">
    <property type="entry name" value="ApbA_C"/>
    <property type="match status" value="1"/>
</dbReference>
<keyword evidence="3 6" id="KW-0521">NADP</keyword>
<accession>A0AAD5PKH4</accession>
<evidence type="ECO:0000313" key="9">
    <source>
        <dbReference type="EMBL" id="KAI9275633.1"/>
    </source>
</evidence>
<comment type="catalytic activity">
    <reaction evidence="6">
        <text>(R)-pantoate + NADP(+) = 2-dehydropantoate + NADPH + H(+)</text>
        <dbReference type="Rhea" id="RHEA:16233"/>
        <dbReference type="ChEBI" id="CHEBI:11561"/>
        <dbReference type="ChEBI" id="CHEBI:15378"/>
        <dbReference type="ChEBI" id="CHEBI:15980"/>
        <dbReference type="ChEBI" id="CHEBI:57783"/>
        <dbReference type="ChEBI" id="CHEBI:58349"/>
        <dbReference type="EC" id="1.1.1.169"/>
    </reaction>
</comment>
<reference evidence="9" key="2">
    <citation type="submission" date="2023-02" db="EMBL/GenBank/DDBJ databases">
        <authorList>
            <consortium name="DOE Joint Genome Institute"/>
            <person name="Mondo S.J."/>
            <person name="Chang Y."/>
            <person name="Wang Y."/>
            <person name="Ahrendt S."/>
            <person name="Andreopoulos W."/>
            <person name="Barry K."/>
            <person name="Beard J."/>
            <person name="Benny G.L."/>
            <person name="Blankenship S."/>
            <person name="Bonito G."/>
            <person name="Cuomo C."/>
            <person name="Desiro A."/>
            <person name="Gervers K.A."/>
            <person name="Hundley H."/>
            <person name="Kuo A."/>
            <person name="LaButti K."/>
            <person name="Lang B.F."/>
            <person name="Lipzen A."/>
            <person name="O'Donnell K."/>
            <person name="Pangilinan J."/>
            <person name="Reynolds N."/>
            <person name="Sandor L."/>
            <person name="Smith M.W."/>
            <person name="Tsang A."/>
            <person name="Grigoriev I.V."/>
            <person name="Stajich J.E."/>
            <person name="Spatafora J.W."/>
        </authorList>
    </citation>
    <scope>NUCLEOTIDE SEQUENCE</scope>
    <source>
        <strain evidence="9">RSA 2281</strain>
    </source>
</reference>
<dbReference type="PANTHER" id="PTHR43765:SF2">
    <property type="entry name" value="2-DEHYDROPANTOATE 2-REDUCTASE"/>
    <property type="match status" value="1"/>
</dbReference>
<dbReference type="Gene3D" id="1.10.1040.10">
    <property type="entry name" value="N-(1-d-carboxylethyl)-l-norvaline Dehydrogenase, domain 2"/>
    <property type="match status" value="1"/>
</dbReference>
<dbReference type="InterPro" id="IPR003710">
    <property type="entry name" value="ApbA"/>
</dbReference>
<evidence type="ECO:0000259" key="7">
    <source>
        <dbReference type="Pfam" id="PF02558"/>
    </source>
</evidence>
<protein>
    <recommendedName>
        <fullName evidence="2 6">2-dehydropantoate 2-reductase</fullName>
        <ecNumber evidence="2 6">1.1.1.169</ecNumber>
    </recommendedName>
    <alternativeName>
        <fullName evidence="5 6">Ketopantoate reductase</fullName>
    </alternativeName>
</protein>
<feature type="domain" description="Ketopantoate reductase N-terminal" evidence="7">
    <location>
        <begin position="3"/>
        <end position="154"/>
    </location>
</feature>
<feature type="domain" description="Ketopantoate reductase C-terminal" evidence="8">
    <location>
        <begin position="206"/>
        <end position="326"/>
    </location>
</feature>
<keyword evidence="10" id="KW-1185">Reference proteome</keyword>
<dbReference type="GO" id="GO:0015940">
    <property type="term" value="P:pantothenate biosynthetic process"/>
    <property type="evidence" value="ECO:0007669"/>
    <property type="project" value="InterPro"/>
</dbReference>
<organism evidence="9 10">
    <name type="scientific">Phascolomyces articulosus</name>
    <dbReference type="NCBI Taxonomy" id="60185"/>
    <lineage>
        <taxon>Eukaryota</taxon>
        <taxon>Fungi</taxon>
        <taxon>Fungi incertae sedis</taxon>
        <taxon>Mucoromycota</taxon>
        <taxon>Mucoromycotina</taxon>
        <taxon>Mucoromycetes</taxon>
        <taxon>Mucorales</taxon>
        <taxon>Lichtheimiaceae</taxon>
        <taxon>Phascolomyces</taxon>
    </lineage>
</organism>